<dbReference type="EMBL" id="MK522035">
    <property type="protein sequence ID" value="QOR60275.1"/>
    <property type="molecule type" value="Genomic_DNA"/>
</dbReference>
<accession>A0A7S6SWT2</accession>
<name>A0A7S6SWT2_9PHYC</name>
<feature type="domain" description="DUF5904" evidence="2">
    <location>
        <begin position="22"/>
        <end position="157"/>
    </location>
</feature>
<sequence>MSETTLVRDPKLVGIVDKLKMGTIETEIGYTQVGLIILLGIFYIAITALGIDKYNKCEGIQGSEKYQNLKMFMSHTMTIAITIPVVLLLMKLVKNEGGAFTIVYSIMGLTASSIAFDIMRQPECEDTVKASDENFAKLSIAGWIILLLAGSFFTFKKYPKLGEVFKKNT</sequence>
<evidence type="ECO:0000256" key="1">
    <source>
        <dbReference type="SAM" id="Phobius"/>
    </source>
</evidence>
<feature type="transmembrane region" description="Helical" evidence="1">
    <location>
        <begin position="72"/>
        <end position="93"/>
    </location>
</feature>
<keyword evidence="1" id="KW-1133">Transmembrane helix</keyword>
<keyword evidence="1" id="KW-0472">Membrane</keyword>
<reference evidence="3" key="1">
    <citation type="submission" date="2019-02" db="EMBL/GenBank/DDBJ databases">
        <authorList>
            <person name="Bachy C."/>
            <person name="Yung C.-M."/>
            <person name="Roux S."/>
            <person name="Sullivan M.B."/>
            <person name="Worden A.Z."/>
        </authorList>
    </citation>
    <scope>NUCLEOTIDE SEQUENCE</scope>
    <source>
        <strain evidence="3">BII-V1</strain>
    </source>
</reference>
<feature type="transmembrane region" description="Helical" evidence="1">
    <location>
        <begin position="28"/>
        <end position="51"/>
    </location>
</feature>
<keyword evidence="1" id="KW-0812">Transmembrane</keyword>
<feature type="transmembrane region" description="Helical" evidence="1">
    <location>
        <begin position="138"/>
        <end position="155"/>
    </location>
</feature>
<evidence type="ECO:0000313" key="3">
    <source>
        <dbReference type="EMBL" id="QOR60275.1"/>
    </source>
</evidence>
<evidence type="ECO:0000259" key="2">
    <source>
        <dbReference type="Pfam" id="PF19261"/>
    </source>
</evidence>
<dbReference type="Pfam" id="PF19261">
    <property type="entry name" value="DUF5904"/>
    <property type="match status" value="1"/>
</dbReference>
<feature type="transmembrane region" description="Helical" evidence="1">
    <location>
        <begin position="99"/>
        <end position="118"/>
    </location>
</feature>
<dbReference type="InterPro" id="IPR045360">
    <property type="entry name" value="DUF5904"/>
</dbReference>
<protein>
    <recommendedName>
        <fullName evidence="2">DUF5904 domain-containing protein</fullName>
    </recommendedName>
</protein>
<proteinExistence type="predicted"/>
<organism evidence="3">
    <name type="scientific">Bathycoccus sp. RCC716 virus 1</name>
    <dbReference type="NCBI Taxonomy" id="2530038"/>
    <lineage>
        <taxon>Viruses</taxon>
        <taxon>Varidnaviria</taxon>
        <taxon>Bamfordvirae</taxon>
        <taxon>Nucleocytoviricota</taxon>
        <taxon>Megaviricetes</taxon>
        <taxon>Algavirales</taxon>
        <taxon>Phycodnaviridae</taxon>
        <taxon>Prasinovirus</taxon>
    </lineage>
</organism>